<gene>
    <name evidence="1" type="ORF">DW780_13935</name>
</gene>
<protein>
    <submittedName>
        <fullName evidence="1">Uncharacterized protein</fullName>
    </submittedName>
</protein>
<accession>A0A414HLW4</accession>
<evidence type="ECO:0000313" key="1">
    <source>
        <dbReference type="EMBL" id="RHD87385.1"/>
    </source>
</evidence>
<reference evidence="1 2" key="1">
    <citation type="submission" date="2018-08" db="EMBL/GenBank/DDBJ databases">
        <title>A genome reference for cultivated species of the human gut microbiota.</title>
        <authorList>
            <person name="Zou Y."/>
            <person name="Xue W."/>
            <person name="Luo G."/>
        </authorList>
    </citation>
    <scope>NUCLEOTIDE SEQUENCE [LARGE SCALE GENOMIC DNA]</scope>
    <source>
        <strain evidence="1 2">AM30-26</strain>
    </source>
</reference>
<dbReference type="EMBL" id="QSJP01000011">
    <property type="protein sequence ID" value="RHD87385.1"/>
    <property type="molecule type" value="Genomic_DNA"/>
</dbReference>
<proteinExistence type="predicted"/>
<sequence length="131" mass="15647">MVEKSRWDSLNEPSLSDFESFTGGAYFAVNEINKGEDSQFTIINDSTYYVTLSPNESLGMWMVMNHFWTEERVQSYLQFLKRMEIQLPHDTIVYNGAKELNDLFWKHKKSKQEIRINIRDNYMMKLIDKLF</sequence>
<name>A0A414HLW4_BACT4</name>
<dbReference type="AlphaFoldDB" id="A0A414HLW4"/>
<evidence type="ECO:0000313" key="2">
    <source>
        <dbReference type="Proteomes" id="UP000284785"/>
    </source>
</evidence>
<comment type="caution">
    <text evidence="1">The sequence shown here is derived from an EMBL/GenBank/DDBJ whole genome shotgun (WGS) entry which is preliminary data.</text>
</comment>
<organism evidence="1 2">
    <name type="scientific">Bacteroides thetaiotaomicron</name>
    <dbReference type="NCBI Taxonomy" id="818"/>
    <lineage>
        <taxon>Bacteria</taxon>
        <taxon>Pseudomonadati</taxon>
        <taxon>Bacteroidota</taxon>
        <taxon>Bacteroidia</taxon>
        <taxon>Bacteroidales</taxon>
        <taxon>Bacteroidaceae</taxon>
        <taxon>Bacteroides</taxon>
    </lineage>
</organism>
<dbReference type="Proteomes" id="UP000284785">
    <property type="component" value="Unassembled WGS sequence"/>
</dbReference>